<evidence type="ECO:0000256" key="4">
    <source>
        <dbReference type="SAM" id="Phobius"/>
    </source>
</evidence>
<dbReference type="Pfam" id="PF13620">
    <property type="entry name" value="CarboxypepD_reg"/>
    <property type="match status" value="1"/>
</dbReference>
<dbReference type="Gene3D" id="2.40.170.20">
    <property type="entry name" value="TonB-dependent receptor, beta-barrel domain"/>
    <property type="match status" value="1"/>
</dbReference>
<reference evidence="6 7" key="1">
    <citation type="submission" date="2019-03" db="EMBL/GenBank/DDBJ databases">
        <title>Genomic Encyclopedia of Type Strains, Phase IV (KMG-IV): sequencing the most valuable type-strain genomes for metagenomic binning, comparative biology and taxonomic classification.</title>
        <authorList>
            <person name="Goeker M."/>
        </authorList>
    </citation>
    <scope>NUCLEOTIDE SEQUENCE [LARGE SCALE GENOMIC DNA]</scope>
    <source>
        <strain evidence="6 7">DSM 103236</strain>
    </source>
</reference>
<organism evidence="6 7">
    <name type="scientific">Pedobacter psychrotolerans</name>
    <dbReference type="NCBI Taxonomy" id="1843235"/>
    <lineage>
        <taxon>Bacteria</taxon>
        <taxon>Pseudomonadati</taxon>
        <taxon>Bacteroidota</taxon>
        <taxon>Sphingobacteriia</taxon>
        <taxon>Sphingobacteriales</taxon>
        <taxon>Sphingobacteriaceae</taxon>
        <taxon>Pedobacter</taxon>
    </lineage>
</organism>
<evidence type="ECO:0000256" key="3">
    <source>
        <dbReference type="ARBA" id="ARBA00023237"/>
    </source>
</evidence>
<keyword evidence="6" id="KW-0121">Carboxypeptidase</keyword>
<evidence type="ECO:0000256" key="1">
    <source>
        <dbReference type="ARBA" id="ARBA00004442"/>
    </source>
</evidence>
<evidence type="ECO:0000313" key="7">
    <source>
        <dbReference type="Proteomes" id="UP000295684"/>
    </source>
</evidence>
<dbReference type="SUPFAM" id="SSF56935">
    <property type="entry name" value="Porins"/>
    <property type="match status" value="1"/>
</dbReference>
<feature type="transmembrane region" description="Helical" evidence="4">
    <location>
        <begin position="12"/>
        <end position="34"/>
    </location>
</feature>
<protein>
    <submittedName>
        <fullName evidence="6">Carboxypeptidase family protein</fullName>
    </submittedName>
</protein>
<accession>A0A4R2HCA7</accession>
<proteinExistence type="predicted"/>
<dbReference type="EMBL" id="SLWO01000004">
    <property type="protein sequence ID" value="TCO25376.1"/>
    <property type="molecule type" value="Genomic_DNA"/>
</dbReference>
<feature type="domain" description="TonB-dependent transporter Oar-like beta-barrel" evidence="5">
    <location>
        <begin position="364"/>
        <end position="1014"/>
    </location>
</feature>
<keyword evidence="6" id="KW-0645">Protease</keyword>
<comment type="subcellular location">
    <subcellularLocation>
        <location evidence="1">Cell outer membrane</location>
    </subcellularLocation>
</comment>
<evidence type="ECO:0000313" key="6">
    <source>
        <dbReference type="EMBL" id="TCO25376.1"/>
    </source>
</evidence>
<keyword evidence="6" id="KW-0378">Hydrolase</keyword>
<keyword evidence="3" id="KW-0998">Cell outer membrane</keyword>
<sequence length="1069" mass="118329">MQHYYQFFKKKQINLLLLILLNVMTFFLATTISFNTMAQSTDASISGKVVDQNGAAIPGASVVVRNESNGFRAVVSTNKDGLYNLIQLPLGKPYTVTVSFIGYPKQVKSDFALNQGDNIVANFKMQESNTNLDDVVVSANSLTKRIDRLGSSTAITSQNIQQLPTQNRNFNNLSALAPTTNGTNISGQRASSTNYVIDGASARNNLTSGAIGSGPYSLSLEAIREFEVATNVYDVSRGREGGGTVSAVTKSGTNTLTGSVFDYYRSDFLASPYDIRGNKRTQKFTTNQYGFSLGGAIIKDKLHFFTALDRQDETMPFFIADIQNSDDEISLGISKGALDSVVNIGRAKYGLGSGPQTGEFKRKTLANTFFARLDWQINDKHRLTIRNNYSDWLNPVSNSDNSNINLYEVWGDFKSRENTTLVALRSQFTPTFLNEFKLQYQSATRNYVPNSELPADNIPRAIVTVRSTLPNGTLGSKTVQLGGQRFYPENNLENQFQLINTSYLTVDKYKFTFGTDNTLTYMDTYISSEQNGRFIFNSLADFNNLNASRYAREAPINGIPSVQQYILNASLFGQVEFDISKNINAMFGLRYDVTSFLTRADYNPVVERTLGLRTDSRITDAGKIQPRIQLTWDIAGEKKDIIRFGGGLFSSYPVNYAQVNNIQNSGTKVASIDVSRPATGASLVPVPDFPAYRRNPSSAPGIIAGVPYVSTINLNDPNLKMPSIFKANLSYNKIIGDRLRLGINLLYSYTKNNYVYLDRNLADNPYFTLANEENRGVFVPAASITASGITNNVLGRKTNEVGRVLMLTNGAELKQKAMILDASFRYLKDGYLNVSYTLNDAKDNSSYNGNVANTSTFRPVKSDPRDLTSIDYSDNQYRSKLVVYGTTPTWKGFSLGATFRGIGGTRYSMTVDADLNGDFVGGPGNDNDLAFVFDPNNPATSASVKASMEKVLNNPDNRAKDYILKSLGKIANRNGGVNPFSGTFDLRLQKDFKTYKNQKLTLSFDAFNFANLLNKKWGVNYNLGDQTLLLVSRFDQAKKQYEYRVNENVGVTQAAGTPYQIQLGARYSF</sequence>
<name>A0A4R2HCA7_9SPHI</name>
<keyword evidence="4" id="KW-1133">Transmembrane helix</keyword>
<comment type="caution">
    <text evidence="6">The sequence shown here is derived from an EMBL/GenBank/DDBJ whole genome shotgun (WGS) entry which is preliminary data.</text>
</comment>
<dbReference type="Gene3D" id="2.60.40.1120">
    <property type="entry name" value="Carboxypeptidase-like, regulatory domain"/>
    <property type="match status" value="1"/>
</dbReference>
<dbReference type="GO" id="GO:0004180">
    <property type="term" value="F:carboxypeptidase activity"/>
    <property type="evidence" value="ECO:0007669"/>
    <property type="project" value="UniProtKB-KW"/>
</dbReference>
<keyword evidence="2 4" id="KW-0472">Membrane</keyword>
<dbReference type="Pfam" id="PF25183">
    <property type="entry name" value="OMP_b-brl_4"/>
    <property type="match status" value="2"/>
</dbReference>
<dbReference type="GO" id="GO:0009279">
    <property type="term" value="C:cell outer membrane"/>
    <property type="evidence" value="ECO:0007669"/>
    <property type="project" value="UniProtKB-SubCell"/>
</dbReference>
<dbReference type="InterPro" id="IPR036942">
    <property type="entry name" value="Beta-barrel_TonB_sf"/>
</dbReference>
<dbReference type="SUPFAM" id="SSF49464">
    <property type="entry name" value="Carboxypeptidase regulatory domain-like"/>
    <property type="match status" value="1"/>
</dbReference>
<keyword evidence="4" id="KW-0812">Transmembrane</keyword>
<dbReference type="InterPro" id="IPR057601">
    <property type="entry name" value="Oar-like_b-barrel"/>
</dbReference>
<dbReference type="Proteomes" id="UP000295684">
    <property type="component" value="Unassembled WGS sequence"/>
</dbReference>
<evidence type="ECO:0000256" key="2">
    <source>
        <dbReference type="ARBA" id="ARBA00023136"/>
    </source>
</evidence>
<dbReference type="AlphaFoldDB" id="A0A4R2HCA7"/>
<evidence type="ECO:0000259" key="5">
    <source>
        <dbReference type="Pfam" id="PF25183"/>
    </source>
</evidence>
<feature type="domain" description="TonB-dependent transporter Oar-like beta-barrel" evidence="5">
    <location>
        <begin position="248"/>
        <end position="311"/>
    </location>
</feature>
<gene>
    <name evidence="6" type="ORF">EV200_104414</name>
</gene>
<dbReference type="InterPro" id="IPR008969">
    <property type="entry name" value="CarboxyPept-like_regulatory"/>
</dbReference>